<sequence length="366" mass="38878">MAPIESHEDIRRRAPRAMRVGDPRQIDPRLGGPAPDPVIAGIVRRRVPALLATLCVASIAFASWIWLHPPDPVADLRAHAGRLVSLRRTPAAALGARVERWRMVASNGDTAVGLWRAARARPEQAAAASPGRAPASARAWAVVILGGIGTDDRALLLVPDSLPVNVLAVAWPWNGPRPMGWLEFIARVPIMRRALLRTPGTIALGVEAVRRECPACRVALLGASLGAPPTAVALSLERADAIVLVDGGADLDRLLRAEVSHATRGGIVGAIVGAAAGVLGARLLSSLEPARHLASARELPALLVDAEREERVPQACVERLRETLPQADRATHVGGHVRAENAQQIASLVEIVWGWLAALRDRENGS</sequence>
<evidence type="ECO:0000313" key="3">
    <source>
        <dbReference type="Proteomes" id="UP000316609"/>
    </source>
</evidence>
<dbReference type="SUPFAM" id="SSF53474">
    <property type="entry name" value="alpha/beta-Hydrolases"/>
    <property type="match status" value="1"/>
</dbReference>
<dbReference type="Gene3D" id="3.40.50.1820">
    <property type="entry name" value="alpha/beta hydrolase"/>
    <property type="match status" value="1"/>
</dbReference>
<gene>
    <name evidence="2" type="ORF">E6K78_12165</name>
</gene>
<comment type="caution">
    <text evidence="2">The sequence shown here is derived from an EMBL/GenBank/DDBJ whole genome shotgun (WGS) entry which is preliminary data.</text>
</comment>
<evidence type="ECO:0000313" key="2">
    <source>
        <dbReference type="EMBL" id="TMQ62057.1"/>
    </source>
</evidence>
<dbReference type="EMBL" id="VBOY01000149">
    <property type="protein sequence ID" value="TMQ62057.1"/>
    <property type="molecule type" value="Genomic_DNA"/>
</dbReference>
<dbReference type="AlphaFoldDB" id="A0A538TEM3"/>
<proteinExistence type="predicted"/>
<organism evidence="2 3">
    <name type="scientific">Eiseniibacteriota bacterium</name>
    <dbReference type="NCBI Taxonomy" id="2212470"/>
    <lineage>
        <taxon>Bacteria</taxon>
        <taxon>Candidatus Eiseniibacteriota</taxon>
    </lineage>
</organism>
<evidence type="ECO:0000256" key="1">
    <source>
        <dbReference type="SAM" id="MobiDB-lite"/>
    </source>
</evidence>
<feature type="compositionally biased region" description="Basic and acidic residues" evidence="1">
    <location>
        <begin position="1"/>
        <end position="12"/>
    </location>
</feature>
<reference evidence="2 3" key="1">
    <citation type="journal article" date="2019" name="Nat. Microbiol.">
        <title>Mediterranean grassland soil C-N compound turnover is dependent on rainfall and depth, and is mediated by genomically divergent microorganisms.</title>
        <authorList>
            <person name="Diamond S."/>
            <person name="Andeer P.F."/>
            <person name="Li Z."/>
            <person name="Crits-Christoph A."/>
            <person name="Burstein D."/>
            <person name="Anantharaman K."/>
            <person name="Lane K.R."/>
            <person name="Thomas B.C."/>
            <person name="Pan C."/>
            <person name="Northen T.R."/>
            <person name="Banfield J.F."/>
        </authorList>
    </citation>
    <scope>NUCLEOTIDE SEQUENCE [LARGE SCALE GENOMIC DNA]</scope>
    <source>
        <strain evidence="2">WS_8</strain>
    </source>
</reference>
<evidence type="ECO:0008006" key="4">
    <source>
        <dbReference type="Google" id="ProtNLM"/>
    </source>
</evidence>
<name>A0A538TEM3_UNCEI</name>
<dbReference type="InterPro" id="IPR029058">
    <property type="entry name" value="AB_hydrolase_fold"/>
</dbReference>
<accession>A0A538TEM3</accession>
<protein>
    <recommendedName>
        <fullName evidence="4">Alpha/beta hydrolase</fullName>
    </recommendedName>
</protein>
<dbReference type="Proteomes" id="UP000316609">
    <property type="component" value="Unassembled WGS sequence"/>
</dbReference>
<feature type="region of interest" description="Disordered" evidence="1">
    <location>
        <begin position="1"/>
        <end position="31"/>
    </location>
</feature>